<accession>A0A4Y7TB99</accession>
<proteinExistence type="predicted"/>
<evidence type="ECO:0000313" key="2">
    <source>
        <dbReference type="Proteomes" id="UP000298030"/>
    </source>
</evidence>
<evidence type="ECO:0000313" key="1">
    <source>
        <dbReference type="EMBL" id="TEB31208.1"/>
    </source>
</evidence>
<dbReference type="Proteomes" id="UP000298030">
    <property type="component" value="Unassembled WGS sequence"/>
</dbReference>
<name>A0A4Y7TB99_COPMI</name>
<dbReference type="AlphaFoldDB" id="A0A4Y7TB99"/>
<keyword evidence="2" id="KW-1185">Reference proteome</keyword>
<comment type="caution">
    <text evidence="1">The sequence shown here is derived from an EMBL/GenBank/DDBJ whole genome shotgun (WGS) entry which is preliminary data.</text>
</comment>
<reference evidence="1 2" key="1">
    <citation type="journal article" date="2019" name="Nat. Ecol. Evol.">
        <title>Megaphylogeny resolves global patterns of mushroom evolution.</title>
        <authorList>
            <person name="Varga T."/>
            <person name="Krizsan K."/>
            <person name="Foldi C."/>
            <person name="Dima B."/>
            <person name="Sanchez-Garcia M."/>
            <person name="Sanchez-Ramirez S."/>
            <person name="Szollosi G.J."/>
            <person name="Szarkandi J.G."/>
            <person name="Papp V."/>
            <person name="Albert L."/>
            <person name="Andreopoulos W."/>
            <person name="Angelini C."/>
            <person name="Antonin V."/>
            <person name="Barry K.W."/>
            <person name="Bougher N.L."/>
            <person name="Buchanan P."/>
            <person name="Buyck B."/>
            <person name="Bense V."/>
            <person name="Catcheside P."/>
            <person name="Chovatia M."/>
            <person name="Cooper J."/>
            <person name="Damon W."/>
            <person name="Desjardin D."/>
            <person name="Finy P."/>
            <person name="Geml J."/>
            <person name="Haridas S."/>
            <person name="Hughes K."/>
            <person name="Justo A."/>
            <person name="Karasinski D."/>
            <person name="Kautmanova I."/>
            <person name="Kiss B."/>
            <person name="Kocsube S."/>
            <person name="Kotiranta H."/>
            <person name="LaButti K.M."/>
            <person name="Lechner B.E."/>
            <person name="Liimatainen K."/>
            <person name="Lipzen A."/>
            <person name="Lukacs Z."/>
            <person name="Mihaltcheva S."/>
            <person name="Morgado L.N."/>
            <person name="Niskanen T."/>
            <person name="Noordeloos M.E."/>
            <person name="Ohm R.A."/>
            <person name="Ortiz-Santana B."/>
            <person name="Ovrebo C."/>
            <person name="Racz N."/>
            <person name="Riley R."/>
            <person name="Savchenko A."/>
            <person name="Shiryaev A."/>
            <person name="Soop K."/>
            <person name="Spirin V."/>
            <person name="Szebenyi C."/>
            <person name="Tomsovsky M."/>
            <person name="Tulloss R.E."/>
            <person name="Uehling J."/>
            <person name="Grigoriev I.V."/>
            <person name="Vagvolgyi C."/>
            <person name="Papp T."/>
            <person name="Martin F.M."/>
            <person name="Miettinen O."/>
            <person name="Hibbett D.S."/>
            <person name="Nagy L.G."/>
        </authorList>
    </citation>
    <scope>NUCLEOTIDE SEQUENCE [LARGE SCALE GENOMIC DNA]</scope>
    <source>
        <strain evidence="1 2">FP101781</strain>
    </source>
</reference>
<protein>
    <submittedName>
        <fullName evidence="1">Uncharacterized protein</fullName>
    </submittedName>
</protein>
<gene>
    <name evidence="1" type="ORF">FA13DRAFT_1732658</name>
</gene>
<sequence length="128" mass="14567">MRSHELSFLSALVIQDVHHAIPAPASSFDLDPNQTAPSVLPPRTSNTIRPVALDTYFLCTALVPLVAYERYSTFGNILLPSRRRAEPSNIQVRKSELEPYLTHQVSPRWCYVSRQLTRRSSVLDCFRL</sequence>
<organism evidence="1 2">
    <name type="scientific">Coprinellus micaceus</name>
    <name type="common">Glistening ink-cap mushroom</name>
    <name type="synonym">Coprinus micaceus</name>
    <dbReference type="NCBI Taxonomy" id="71717"/>
    <lineage>
        <taxon>Eukaryota</taxon>
        <taxon>Fungi</taxon>
        <taxon>Dikarya</taxon>
        <taxon>Basidiomycota</taxon>
        <taxon>Agaricomycotina</taxon>
        <taxon>Agaricomycetes</taxon>
        <taxon>Agaricomycetidae</taxon>
        <taxon>Agaricales</taxon>
        <taxon>Agaricineae</taxon>
        <taxon>Psathyrellaceae</taxon>
        <taxon>Coprinellus</taxon>
    </lineage>
</organism>
<dbReference type="EMBL" id="QPFP01000019">
    <property type="protein sequence ID" value="TEB31208.1"/>
    <property type="molecule type" value="Genomic_DNA"/>
</dbReference>